<evidence type="ECO:0000256" key="2">
    <source>
        <dbReference type="ARBA" id="ARBA00033753"/>
    </source>
</evidence>
<dbReference type="Gene3D" id="2.40.30.70">
    <property type="entry name" value="YaeB-like"/>
    <property type="match status" value="1"/>
</dbReference>
<dbReference type="InterPro" id="IPR040372">
    <property type="entry name" value="YaeB-like"/>
</dbReference>
<feature type="domain" description="TsaA-like" evidence="3">
    <location>
        <begin position="3"/>
        <end position="133"/>
    </location>
</feature>
<evidence type="ECO:0000256" key="1">
    <source>
        <dbReference type="ARBA" id="ARBA00022691"/>
    </source>
</evidence>
<dbReference type="InterPro" id="IPR023368">
    <property type="entry name" value="UPF0066_cons_site"/>
</dbReference>
<protein>
    <submittedName>
        <fullName evidence="4">tRNA (N6-threonylcarbamoyladenosine(37)-N6)-methyltransferase TrmO</fullName>
    </submittedName>
</protein>
<gene>
    <name evidence="4" type="primary">tsaA</name>
    <name evidence="4" type="ORF">HXW75_02955</name>
</gene>
<dbReference type="PROSITE" id="PS51668">
    <property type="entry name" value="TSAA_2"/>
    <property type="match status" value="1"/>
</dbReference>
<dbReference type="NCBIfam" id="TIGR00104">
    <property type="entry name" value="tRNA_TsaA"/>
    <property type="match status" value="1"/>
</dbReference>
<dbReference type="RefSeq" id="WP_253209996.1">
    <property type="nucleotide sequence ID" value="NZ_JACACB010000005.1"/>
</dbReference>
<reference evidence="4" key="2">
    <citation type="journal article" date="2021" name="BMC Microbiol.">
        <title>The diversity among the species Tetragenococcus halophilus including new isolates from a lupine seed fermentation.</title>
        <authorList>
            <person name="Link T."/>
            <person name="Vogel R.F."/>
            <person name="Ehrmann M.A."/>
        </authorList>
    </citation>
    <scope>NUCLEOTIDE SEQUENCE</scope>
    <source>
        <strain evidence="4">TMW 2.2257</strain>
    </source>
</reference>
<dbReference type="PROSITE" id="PS01318">
    <property type="entry name" value="TSAA_1"/>
    <property type="match status" value="1"/>
</dbReference>
<dbReference type="PANTHER" id="PTHR12818">
    <property type="entry name" value="TRNA (ADENINE(37)-N6)-METHYLTRANSFERASE"/>
    <property type="match status" value="1"/>
</dbReference>
<organism evidence="4 5">
    <name type="scientific">Tetragenococcus halophilus</name>
    <name type="common">Pediococcus halophilus</name>
    <dbReference type="NCBI Taxonomy" id="51669"/>
    <lineage>
        <taxon>Bacteria</taxon>
        <taxon>Bacillati</taxon>
        <taxon>Bacillota</taxon>
        <taxon>Bacilli</taxon>
        <taxon>Lactobacillales</taxon>
        <taxon>Enterococcaceae</taxon>
        <taxon>Tetragenococcus</taxon>
    </lineage>
</organism>
<dbReference type="Proteomes" id="UP001057280">
    <property type="component" value="Unassembled WGS sequence"/>
</dbReference>
<sequence>MKLQAIGTIHSPYKTKDEAPSQGKFSAEVSTIEIKPAYKKGLEDVVSLSHILVFYWQDQSDRSVLTAQPPFADRSLGVFATRSPNRPNPIALCTCELVSVQENKLTVKGLDALDSSPLLDIKPYAPQLDTVENSSDK</sequence>
<dbReference type="InterPro" id="IPR036413">
    <property type="entry name" value="YaeB-like_sf"/>
</dbReference>
<name>A0AB35HNV6_TETHA</name>
<dbReference type="PANTHER" id="PTHR12818:SF0">
    <property type="entry name" value="TRNA (ADENINE(37)-N6)-METHYLTRANSFERASE"/>
    <property type="match status" value="1"/>
</dbReference>
<evidence type="ECO:0000259" key="3">
    <source>
        <dbReference type="PROSITE" id="PS51668"/>
    </source>
</evidence>
<dbReference type="Pfam" id="PF01980">
    <property type="entry name" value="TrmO_N"/>
    <property type="match status" value="1"/>
</dbReference>
<dbReference type="EMBL" id="JACACB010000005">
    <property type="protein sequence ID" value="MCO8297430.1"/>
    <property type="molecule type" value="Genomic_DNA"/>
</dbReference>
<dbReference type="InterPro" id="IPR023370">
    <property type="entry name" value="TrmO-like_N"/>
</dbReference>
<dbReference type="AlphaFoldDB" id="A0AB35HNV6"/>
<reference evidence="4" key="1">
    <citation type="submission" date="2020-06" db="EMBL/GenBank/DDBJ databases">
        <authorList>
            <person name="Link T."/>
            <person name="Ehrmann M."/>
        </authorList>
    </citation>
    <scope>NUCLEOTIDE SEQUENCE</scope>
    <source>
        <strain evidence="4">TMW 2.2257</strain>
    </source>
</reference>
<dbReference type="InterPro" id="IPR036414">
    <property type="entry name" value="YaeB_N_sf"/>
</dbReference>
<dbReference type="CDD" id="cd09281">
    <property type="entry name" value="UPF0066"/>
    <property type="match status" value="1"/>
</dbReference>
<comment type="similarity">
    <text evidence="2">Belongs to the tRNA methyltransferase O family.</text>
</comment>
<comment type="caution">
    <text evidence="4">The sequence shown here is derived from an EMBL/GenBank/DDBJ whole genome shotgun (WGS) entry which is preliminary data.</text>
</comment>
<accession>A0AB35HNV6</accession>
<keyword evidence="1" id="KW-0949">S-adenosyl-L-methionine</keyword>
<evidence type="ECO:0000313" key="5">
    <source>
        <dbReference type="Proteomes" id="UP001057280"/>
    </source>
</evidence>
<dbReference type="SUPFAM" id="SSF118196">
    <property type="entry name" value="YaeB-like"/>
    <property type="match status" value="1"/>
</dbReference>
<proteinExistence type="inferred from homology"/>
<evidence type="ECO:0000313" key="4">
    <source>
        <dbReference type="EMBL" id="MCO8297430.1"/>
    </source>
</evidence>